<sequence>MKPAKVKMPRAGAAGRCKDETSSVAPSEADKLEDVRRHSVFYFDHIVFQVGTRLFKLPRRKFEGDSEVFRDMFTMPPGDNIAEGQSDEHPLMLESIQAEEFESLLQVMFRPHHAPTAEEAKELSRDEWVHVLKLTTMWGFEKLRRIAIDSLTPLLQKEDPVGWITLARTYEVYEWLLPALHALARRTKVLQPEEVEPLGIITVVKMAEVRESFPLADRNGNYYRGYATRETHDFISVIHRVFEEELRAANLFELIDYGELLFELVQGTTVRPATPATTVQPATCLIRPSDALRGARAR</sequence>
<accession>A0A4Q9Q5K2</accession>
<proteinExistence type="predicted"/>
<name>A0A4Q9Q5K2_9APHY</name>
<dbReference type="EMBL" id="ML145092">
    <property type="protein sequence ID" value="TBU62703.1"/>
    <property type="molecule type" value="Genomic_DNA"/>
</dbReference>
<dbReference type="AlphaFoldDB" id="A0A4Q9Q5K2"/>
<feature type="region of interest" description="Disordered" evidence="1">
    <location>
        <begin position="1"/>
        <end position="30"/>
    </location>
</feature>
<evidence type="ECO:0000313" key="3">
    <source>
        <dbReference type="Proteomes" id="UP000292082"/>
    </source>
</evidence>
<dbReference type="Gene3D" id="3.30.710.10">
    <property type="entry name" value="Potassium Channel Kv1.1, Chain A"/>
    <property type="match status" value="1"/>
</dbReference>
<evidence type="ECO:0000256" key="1">
    <source>
        <dbReference type="SAM" id="MobiDB-lite"/>
    </source>
</evidence>
<keyword evidence="3" id="KW-1185">Reference proteome</keyword>
<reference evidence="2 3" key="1">
    <citation type="submission" date="2019-01" db="EMBL/GenBank/DDBJ databases">
        <title>Draft genome sequences of three monokaryotic isolates of the white-rot basidiomycete fungus Dichomitus squalens.</title>
        <authorList>
            <consortium name="DOE Joint Genome Institute"/>
            <person name="Lopez S.C."/>
            <person name="Andreopoulos B."/>
            <person name="Pangilinan J."/>
            <person name="Lipzen A."/>
            <person name="Riley R."/>
            <person name="Ahrendt S."/>
            <person name="Ng V."/>
            <person name="Barry K."/>
            <person name="Daum C."/>
            <person name="Grigoriev I.V."/>
            <person name="Hilden K.S."/>
            <person name="Makela M.R."/>
            <person name="de Vries R.P."/>
        </authorList>
    </citation>
    <scope>NUCLEOTIDE SEQUENCE [LARGE SCALE GENOMIC DNA]</scope>
    <source>
        <strain evidence="2 3">CBS 464.89</strain>
    </source>
</reference>
<evidence type="ECO:0000313" key="2">
    <source>
        <dbReference type="EMBL" id="TBU62703.1"/>
    </source>
</evidence>
<gene>
    <name evidence="2" type="ORF">BD310DRAFT_918032</name>
</gene>
<dbReference type="InterPro" id="IPR011333">
    <property type="entry name" value="SKP1/BTB/POZ_sf"/>
</dbReference>
<organism evidence="2 3">
    <name type="scientific">Dichomitus squalens</name>
    <dbReference type="NCBI Taxonomy" id="114155"/>
    <lineage>
        <taxon>Eukaryota</taxon>
        <taxon>Fungi</taxon>
        <taxon>Dikarya</taxon>
        <taxon>Basidiomycota</taxon>
        <taxon>Agaricomycotina</taxon>
        <taxon>Agaricomycetes</taxon>
        <taxon>Polyporales</taxon>
        <taxon>Polyporaceae</taxon>
        <taxon>Dichomitus</taxon>
    </lineage>
</organism>
<protein>
    <submittedName>
        <fullName evidence="2">Uncharacterized protein</fullName>
    </submittedName>
</protein>
<dbReference type="Proteomes" id="UP000292082">
    <property type="component" value="Unassembled WGS sequence"/>
</dbReference>
<dbReference type="STRING" id="114155.A0A4Q9Q5K2"/>